<name>A0A1D1Y851_9ARAE</name>
<evidence type="ECO:0000313" key="2">
    <source>
        <dbReference type="EMBL" id="JAT50827.1"/>
    </source>
</evidence>
<sequence>MHLGATGHFPIRCTSSRPLPNNPPTETISCSSMPLIAPLPIPHSRVLCPIQWISLLSPGVVASVPFSWVEIIIELGIGTTAFGNLRYVHLEFCPNIISVFPKQIDLKSLEKIVIKSCPRLRQVFRQVCLSSLTTMELLDLPSLESIGRDIILSPKGTWKLRVRGCWKLRELPTFREGTSVKIDGEPMWWSKVAVNSTIAIVRKK</sequence>
<dbReference type="Gene3D" id="3.80.10.10">
    <property type="entry name" value="Ribonuclease Inhibitor"/>
    <property type="match status" value="1"/>
</dbReference>
<dbReference type="SUPFAM" id="SSF52047">
    <property type="entry name" value="RNI-like"/>
    <property type="match status" value="1"/>
</dbReference>
<dbReference type="EMBL" id="GDJX01017109">
    <property type="protein sequence ID" value="JAT50827.1"/>
    <property type="molecule type" value="Transcribed_RNA"/>
</dbReference>
<dbReference type="PANTHER" id="PTHR33463:SF209">
    <property type="entry name" value="DISEASE RESISTANCE PROTEIN RPS2-LIKE"/>
    <property type="match status" value="1"/>
</dbReference>
<proteinExistence type="predicted"/>
<gene>
    <name evidence="2" type="primary">At4g19050_3</name>
    <name evidence="1" type="synonym">At4g19050_8</name>
    <name evidence="1" type="ORF">g.62918</name>
    <name evidence="2" type="ORF">g.62921</name>
</gene>
<reference evidence="2" key="1">
    <citation type="submission" date="2015-07" db="EMBL/GenBank/DDBJ databases">
        <title>Transcriptome Assembly of Anthurium amnicola.</title>
        <authorList>
            <person name="Suzuki J."/>
        </authorList>
    </citation>
    <scope>NUCLEOTIDE SEQUENCE</scope>
</reference>
<dbReference type="PANTHER" id="PTHR33463">
    <property type="entry name" value="NB-ARC DOMAIN-CONTAINING PROTEIN-RELATED"/>
    <property type="match status" value="1"/>
</dbReference>
<dbReference type="EMBL" id="GDJX01022052">
    <property type="protein sequence ID" value="JAT45884.1"/>
    <property type="molecule type" value="Transcribed_RNA"/>
</dbReference>
<organism evidence="2">
    <name type="scientific">Anthurium amnicola</name>
    <dbReference type="NCBI Taxonomy" id="1678845"/>
    <lineage>
        <taxon>Eukaryota</taxon>
        <taxon>Viridiplantae</taxon>
        <taxon>Streptophyta</taxon>
        <taxon>Embryophyta</taxon>
        <taxon>Tracheophyta</taxon>
        <taxon>Spermatophyta</taxon>
        <taxon>Magnoliopsida</taxon>
        <taxon>Liliopsida</taxon>
        <taxon>Araceae</taxon>
        <taxon>Pothoideae</taxon>
        <taxon>Potheae</taxon>
        <taxon>Anthurium</taxon>
    </lineage>
</organism>
<accession>A0A1D1Y851</accession>
<dbReference type="AlphaFoldDB" id="A0A1D1Y851"/>
<dbReference type="InterPro" id="IPR050905">
    <property type="entry name" value="Plant_NBS-LRR"/>
</dbReference>
<evidence type="ECO:0000313" key="1">
    <source>
        <dbReference type="EMBL" id="JAT45884.1"/>
    </source>
</evidence>
<protein>
    <submittedName>
        <fullName evidence="2">Putative disease resistance protein At4g19050</fullName>
    </submittedName>
</protein>
<dbReference type="InterPro" id="IPR032675">
    <property type="entry name" value="LRR_dom_sf"/>
</dbReference>